<protein>
    <submittedName>
        <fullName evidence="2">Uncharacterized protein</fullName>
    </submittedName>
</protein>
<proteinExistence type="predicted"/>
<reference evidence="2" key="1">
    <citation type="submission" date="2024-03" db="EMBL/GenBank/DDBJ databases">
        <title>WGS assembly of Saponaria officinalis var. Norfolk2.</title>
        <authorList>
            <person name="Jenkins J."/>
            <person name="Shu S."/>
            <person name="Grimwood J."/>
            <person name="Barry K."/>
            <person name="Goodstein D."/>
            <person name="Schmutz J."/>
            <person name="Leebens-Mack J."/>
            <person name="Osbourn A."/>
        </authorList>
    </citation>
    <scope>NUCLEOTIDE SEQUENCE [LARGE SCALE GENOMIC DNA]</scope>
    <source>
        <strain evidence="2">JIC</strain>
    </source>
</reference>
<comment type="caution">
    <text evidence="2">The sequence shown here is derived from an EMBL/GenBank/DDBJ whole genome shotgun (WGS) entry which is preliminary data.</text>
</comment>
<keyword evidence="1" id="KW-0812">Transmembrane</keyword>
<gene>
    <name evidence="2" type="ORF">RND81_11G056900</name>
</gene>
<name>A0AAW1HIC0_SAPOF</name>
<dbReference type="EMBL" id="JBDFQZ010000011">
    <property type="protein sequence ID" value="KAK9676137.1"/>
    <property type="molecule type" value="Genomic_DNA"/>
</dbReference>
<keyword evidence="1" id="KW-0472">Membrane</keyword>
<sequence>MLGEQCYVGLGQLWDLGAEFRKCLHGVLVCIMMYGTIVWFKIGLIWVGYHSNCVGPLSMLEYSLDHVRYLCWTCSRVLCSESITVSKEDSWGCILSLCY</sequence>
<evidence type="ECO:0000313" key="2">
    <source>
        <dbReference type="EMBL" id="KAK9676137.1"/>
    </source>
</evidence>
<evidence type="ECO:0000256" key="1">
    <source>
        <dbReference type="SAM" id="Phobius"/>
    </source>
</evidence>
<accession>A0AAW1HIC0</accession>
<dbReference type="AlphaFoldDB" id="A0AAW1HIC0"/>
<feature type="transmembrane region" description="Helical" evidence="1">
    <location>
        <begin position="26"/>
        <end position="49"/>
    </location>
</feature>
<keyword evidence="1" id="KW-1133">Transmembrane helix</keyword>
<organism evidence="2 3">
    <name type="scientific">Saponaria officinalis</name>
    <name type="common">Common soapwort</name>
    <name type="synonym">Lychnis saponaria</name>
    <dbReference type="NCBI Taxonomy" id="3572"/>
    <lineage>
        <taxon>Eukaryota</taxon>
        <taxon>Viridiplantae</taxon>
        <taxon>Streptophyta</taxon>
        <taxon>Embryophyta</taxon>
        <taxon>Tracheophyta</taxon>
        <taxon>Spermatophyta</taxon>
        <taxon>Magnoliopsida</taxon>
        <taxon>eudicotyledons</taxon>
        <taxon>Gunneridae</taxon>
        <taxon>Pentapetalae</taxon>
        <taxon>Caryophyllales</taxon>
        <taxon>Caryophyllaceae</taxon>
        <taxon>Caryophylleae</taxon>
        <taxon>Saponaria</taxon>
    </lineage>
</organism>
<keyword evidence="3" id="KW-1185">Reference proteome</keyword>
<evidence type="ECO:0000313" key="3">
    <source>
        <dbReference type="Proteomes" id="UP001443914"/>
    </source>
</evidence>
<dbReference type="Proteomes" id="UP001443914">
    <property type="component" value="Unassembled WGS sequence"/>
</dbReference>